<evidence type="ECO:0000259" key="1">
    <source>
        <dbReference type="Pfam" id="PF07398"/>
    </source>
</evidence>
<accession>A0A1S1K796</accession>
<dbReference type="InterPro" id="IPR010872">
    <property type="entry name" value="MDMPI_C-term_domain"/>
</dbReference>
<organism evidence="3 4">
    <name type="scientific">Mycobacterium syngnathidarum</name>
    <dbReference type="NCBI Taxonomy" id="1908205"/>
    <lineage>
        <taxon>Bacteria</taxon>
        <taxon>Bacillati</taxon>
        <taxon>Actinomycetota</taxon>
        <taxon>Actinomycetes</taxon>
        <taxon>Mycobacteriales</taxon>
        <taxon>Mycobacteriaceae</taxon>
        <taxon>Mycobacterium</taxon>
    </lineage>
</organism>
<dbReference type="AlphaFoldDB" id="A0A1S1K796"/>
<dbReference type="GO" id="GO:0046872">
    <property type="term" value="F:metal ion binding"/>
    <property type="evidence" value="ECO:0007669"/>
    <property type="project" value="InterPro"/>
</dbReference>
<dbReference type="RefSeq" id="WP_070944457.1">
    <property type="nucleotide sequence ID" value="NZ_MLHV01000006.1"/>
</dbReference>
<dbReference type="InterPro" id="IPR017517">
    <property type="entry name" value="Maleyloyr_isom"/>
</dbReference>
<dbReference type="Proteomes" id="UP000179636">
    <property type="component" value="Unassembled WGS sequence"/>
</dbReference>
<evidence type="ECO:0000313" key="3">
    <source>
        <dbReference type="EMBL" id="OHU01589.1"/>
    </source>
</evidence>
<dbReference type="SUPFAM" id="SSF109854">
    <property type="entry name" value="DinB/YfiT-like putative metalloenzymes"/>
    <property type="match status" value="1"/>
</dbReference>
<evidence type="ECO:0000313" key="4">
    <source>
        <dbReference type="Proteomes" id="UP000179636"/>
    </source>
</evidence>
<feature type="domain" description="MDMPI C-terminal" evidence="1">
    <location>
        <begin position="177"/>
        <end position="265"/>
    </location>
</feature>
<dbReference type="STRING" id="1908205.BKG60_05765"/>
<dbReference type="Pfam" id="PF07398">
    <property type="entry name" value="MDMPI_C"/>
    <property type="match status" value="1"/>
</dbReference>
<reference evidence="3 4" key="1">
    <citation type="submission" date="2016-10" db="EMBL/GenBank/DDBJ databases">
        <title>Evaluation of Human, Animal and Environmental Mycobacterium chelonae Isolates by Core Genome Phylogenomic Analysis, Targeted Gene Comparison, and Anti-microbial Susceptibility Patterns: A Tale of Mistaken Identities.</title>
        <authorList>
            <person name="Fogelson S.B."/>
            <person name="Camus A.C."/>
            <person name="Lorenz W."/>
            <person name="Vasireddy R."/>
            <person name="Vasireddy S."/>
            <person name="Smith T."/>
            <person name="Brown-Elliott B.A."/>
            <person name="Wallace R.J.Jr."/>
            <person name="Hasan N.A."/>
            <person name="Reischl U."/>
            <person name="Sanchez S."/>
        </authorList>
    </citation>
    <scope>NUCLEOTIDE SEQUENCE [LARGE SCALE GENOMIC DNA]</scope>
    <source>
        <strain evidence="3 4">24999</strain>
    </source>
</reference>
<proteinExistence type="predicted"/>
<dbReference type="NCBIfam" id="TIGR03083">
    <property type="entry name" value="maleylpyruvate isomerase family mycothiol-dependent enzyme"/>
    <property type="match status" value="1"/>
</dbReference>
<protein>
    <recommendedName>
        <fullName evidence="5">Mycothiol-dependent maleylpyruvate isomerase metal-binding domain-containing protein</fullName>
    </recommendedName>
</protein>
<keyword evidence="4" id="KW-1185">Reference proteome</keyword>
<comment type="caution">
    <text evidence="3">The sequence shown here is derived from an EMBL/GenBank/DDBJ whole genome shotgun (WGS) entry which is preliminary data.</text>
</comment>
<dbReference type="OrthoDB" id="154293at2"/>
<name>A0A1S1K796_9MYCO</name>
<evidence type="ECO:0008006" key="5">
    <source>
        <dbReference type="Google" id="ProtNLM"/>
    </source>
</evidence>
<gene>
    <name evidence="3" type="ORF">BKG61_08775</name>
</gene>
<dbReference type="Gene3D" id="1.20.120.450">
    <property type="entry name" value="dinb family like domain"/>
    <property type="match status" value="1"/>
</dbReference>
<sequence length="280" mass="30659">MSSSARPVTRLDKTDVLDGLFGEWGVLDGLVEGLSDEQWHAQTPLPGWTVRDVLAHVIGTESMLHGATAPDADTDVSPPAHVRNDIGALNELWVRQLSTVGTAELLEKFREVTAARRNELEQVSDTDWQAVTATPVGPDSYGRFMRVRIFDCWMHEHDIRDALRRPAQNPAGVPARLALDELLSSMGFVVGKLGGAPDGSRVRIELTGPLQRTVNVAIDGRGRLVESFDTEPTVTITLDGLLFTRLAGGRTTPDRHAAEVSYRGEEAVGRRIVDHLNFVI</sequence>
<dbReference type="Pfam" id="PF11716">
    <property type="entry name" value="MDMPI_N"/>
    <property type="match status" value="1"/>
</dbReference>
<evidence type="ECO:0000259" key="2">
    <source>
        <dbReference type="Pfam" id="PF11716"/>
    </source>
</evidence>
<dbReference type="InterPro" id="IPR034660">
    <property type="entry name" value="DinB/YfiT-like"/>
</dbReference>
<dbReference type="EMBL" id="MLHV01000006">
    <property type="protein sequence ID" value="OHU01589.1"/>
    <property type="molecule type" value="Genomic_DNA"/>
</dbReference>
<dbReference type="InterPro" id="IPR024344">
    <property type="entry name" value="MDMPI_metal-binding"/>
</dbReference>
<feature type="domain" description="Mycothiol-dependent maleylpyruvate isomerase metal-binding" evidence="2">
    <location>
        <begin position="23"/>
        <end position="160"/>
    </location>
</feature>